<dbReference type="PANTHER" id="PTHR43180">
    <property type="entry name" value="3-OXOACYL-(ACYL-CARRIER-PROTEIN) REDUCTASE (AFU_ORTHOLOGUE AFUA_6G11210)"/>
    <property type="match status" value="1"/>
</dbReference>
<dbReference type="OrthoDB" id="37659at2759"/>
<dbReference type="GeneID" id="54476846"/>
<evidence type="ECO:0000256" key="2">
    <source>
        <dbReference type="ARBA" id="ARBA00023002"/>
    </source>
</evidence>
<evidence type="ECO:0000313" key="5">
    <source>
        <dbReference type="Proteomes" id="UP000799767"/>
    </source>
</evidence>
<dbReference type="PRINTS" id="PR00081">
    <property type="entry name" value="GDHRDH"/>
</dbReference>
<dbReference type="RefSeq" id="XP_033594381.1">
    <property type="nucleotide sequence ID" value="XM_033735844.1"/>
</dbReference>
<dbReference type="GO" id="GO:0016491">
    <property type="term" value="F:oxidoreductase activity"/>
    <property type="evidence" value="ECO:0007669"/>
    <property type="project" value="UniProtKB-KW"/>
</dbReference>
<protein>
    <recommendedName>
        <fullName evidence="6">NAD(P)-binding protein</fullName>
    </recommendedName>
</protein>
<organism evidence="4 5">
    <name type="scientific">Neohortaea acidophila</name>
    <dbReference type="NCBI Taxonomy" id="245834"/>
    <lineage>
        <taxon>Eukaryota</taxon>
        <taxon>Fungi</taxon>
        <taxon>Dikarya</taxon>
        <taxon>Ascomycota</taxon>
        <taxon>Pezizomycotina</taxon>
        <taxon>Dothideomycetes</taxon>
        <taxon>Dothideomycetidae</taxon>
        <taxon>Mycosphaerellales</taxon>
        <taxon>Teratosphaeriaceae</taxon>
        <taxon>Neohortaea</taxon>
    </lineage>
</organism>
<reference evidence="4" key="1">
    <citation type="journal article" date="2020" name="Stud. Mycol.">
        <title>101 Dothideomycetes genomes: a test case for predicting lifestyles and emergence of pathogens.</title>
        <authorList>
            <person name="Haridas S."/>
            <person name="Albert R."/>
            <person name="Binder M."/>
            <person name="Bloem J."/>
            <person name="Labutti K."/>
            <person name="Salamov A."/>
            <person name="Andreopoulos B."/>
            <person name="Baker S."/>
            <person name="Barry K."/>
            <person name="Bills G."/>
            <person name="Bluhm B."/>
            <person name="Cannon C."/>
            <person name="Castanera R."/>
            <person name="Culley D."/>
            <person name="Daum C."/>
            <person name="Ezra D."/>
            <person name="Gonzalez J."/>
            <person name="Henrissat B."/>
            <person name="Kuo A."/>
            <person name="Liang C."/>
            <person name="Lipzen A."/>
            <person name="Lutzoni F."/>
            <person name="Magnuson J."/>
            <person name="Mondo S."/>
            <person name="Nolan M."/>
            <person name="Ohm R."/>
            <person name="Pangilinan J."/>
            <person name="Park H.-J."/>
            <person name="Ramirez L."/>
            <person name="Alfaro M."/>
            <person name="Sun H."/>
            <person name="Tritt A."/>
            <person name="Yoshinaga Y."/>
            <person name="Zwiers L.-H."/>
            <person name="Turgeon B."/>
            <person name="Goodwin S."/>
            <person name="Spatafora J."/>
            <person name="Crous P."/>
            <person name="Grigoriev I."/>
        </authorList>
    </citation>
    <scope>NUCLEOTIDE SEQUENCE</scope>
    <source>
        <strain evidence="4">CBS 113389</strain>
    </source>
</reference>
<dbReference type="InterPro" id="IPR002347">
    <property type="entry name" value="SDR_fam"/>
</dbReference>
<keyword evidence="5" id="KW-1185">Reference proteome</keyword>
<dbReference type="EMBL" id="MU001631">
    <property type="protein sequence ID" value="KAF2487812.1"/>
    <property type="molecule type" value="Genomic_DNA"/>
</dbReference>
<dbReference type="Gene3D" id="3.40.50.720">
    <property type="entry name" value="NAD(P)-binding Rossmann-like Domain"/>
    <property type="match status" value="1"/>
</dbReference>
<dbReference type="InterPro" id="IPR036291">
    <property type="entry name" value="NAD(P)-bd_dom_sf"/>
</dbReference>
<evidence type="ECO:0000313" key="4">
    <source>
        <dbReference type="EMBL" id="KAF2487812.1"/>
    </source>
</evidence>
<gene>
    <name evidence="4" type="ORF">BDY17DRAFT_314672</name>
</gene>
<comment type="similarity">
    <text evidence="1 3">Belongs to the short-chain dehydrogenases/reductases (SDR) family.</text>
</comment>
<accession>A0A6A6Q697</accession>
<sequence length="317" mass="33880">MASPSFTLTPKTANPPRNKTILITGGGSGIGLATAHYLHEREYNNNVVAVDLATNPPGVEELKLSPRFLYLQCDVTSWASQRSAFQRAADFFGRIDCVFVNAGLAEMGEQIFTDATDRQGQLQEPDRRTIDVDIRAVGDSLKLAVYHLRNDMDAKTSQRRGSGRGQGGSIVMTASLAGYLASAGAPLYSAAKHGVVGYLRALKSDCLKVGIGISVVAPGITLTPIILGRKEGQTLEDWGQDMSGRGVPINNAETVALVVANLMGQGTKANGSGMLVQANRVQELEGGIAKSRAQWMGKEHLELFRGGRDAPLFPNKL</sequence>
<evidence type="ECO:0000256" key="3">
    <source>
        <dbReference type="RuleBase" id="RU000363"/>
    </source>
</evidence>
<keyword evidence="2" id="KW-0560">Oxidoreductase</keyword>
<dbReference type="PRINTS" id="PR00080">
    <property type="entry name" value="SDRFAMILY"/>
</dbReference>
<dbReference type="AlphaFoldDB" id="A0A6A6Q697"/>
<evidence type="ECO:0000256" key="1">
    <source>
        <dbReference type="ARBA" id="ARBA00006484"/>
    </source>
</evidence>
<dbReference type="PANTHER" id="PTHR43180:SF80">
    <property type="entry name" value="NAD(P)-BINDING PROTEIN"/>
    <property type="match status" value="1"/>
</dbReference>
<dbReference type="Pfam" id="PF00106">
    <property type="entry name" value="adh_short"/>
    <property type="match status" value="1"/>
</dbReference>
<proteinExistence type="inferred from homology"/>
<dbReference type="SUPFAM" id="SSF51735">
    <property type="entry name" value="NAD(P)-binding Rossmann-fold domains"/>
    <property type="match status" value="1"/>
</dbReference>
<dbReference type="Proteomes" id="UP000799767">
    <property type="component" value="Unassembled WGS sequence"/>
</dbReference>
<evidence type="ECO:0008006" key="6">
    <source>
        <dbReference type="Google" id="ProtNLM"/>
    </source>
</evidence>
<name>A0A6A6Q697_9PEZI</name>